<dbReference type="KEGG" id="fbl:Fbal_0422"/>
<proteinExistence type="predicted"/>
<dbReference type="Gene3D" id="3.40.50.1820">
    <property type="entry name" value="alpha/beta hydrolase"/>
    <property type="match status" value="1"/>
</dbReference>
<dbReference type="PANTHER" id="PTHR12277:SF79">
    <property type="entry name" value="XAA-PRO DIPEPTIDYL-PEPTIDASE-RELATED"/>
    <property type="match status" value="1"/>
</dbReference>
<dbReference type="AlphaFoldDB" id="E1SNY7"/>
<feature type="domain" description="AB hydrolase-1" evidence="1">
    <location>
        <begin position="69"/>
        <end position="150"/>
    </location>
</feature>
<gene>
    <name evidence="2" type="ordered locus">Fbal_0422</name>
</gene>
<dbReference type="InterPro" id="IPR000073">
    <property type="entry name" value="AB_hydrolase_1"/>
</dbReference>
<keyword evidence="3" id="KW-1185">Reference proteome</keyword>
<dbReference type="RefSeq" id="WP_013343942.1">
    <property type="nucleotide sequence ID" value="NC_014541.1"/>
</dbReference>
<dbReference type="Pfam" id="PF00561">
    <property type="entry name" value="Abhydrolase_1"/>
    <property type="match status" value="1"/>
</dbReference>
<evidence type="ECO:0000259" key="1">
    <source>
        <dbReference type="Pfam" id="PF00561"/>
    </source>
</evidence>
<dbReference type="EMBL" id="CP002209">
    <property type="protein sequence ID" value="ADN74636.1"/>
    <property type="molecule type" value="Genomic_DNA"/>
</dbReference>
<accession>E1SNY7</accession>
<dbReference type="OrthoDB" id="9798884at2"/>
<evidence type="ECO:0000313" key="2">
    <source>
        <dbReference type="EMBL" id="ADN74636.1"/>
    </source>
</evidence>
<dbReference type="Proteomes" id="UP000006683">
    <property type="component" value="Chromosome"/>
</dbReference>
<dbReference type="eggNOG" id="COG1073">
    <property type="taxonomic scope" value="Bacteria"/>
</dbReference>
<dbReference type="HOGENOM" id="CLU_029375_2_1_6"/>
<protein>
    <recommendedName>
        <fullName evidence="1">AB hydrolase-1 domain-containing protein</fullName>
    </recommendedName>
</protein>
<dbReference type="GeneID" id="67180671"/>
<reference evidence="2 3" key="1">
    <citation type="journal article" date="2010" name="Stand. Genomic Sci.">
        <title>Complete genome sequence of Ferrimonas balearica type strain (PAT).</title>
        <authorList>
            <person name="Nolan M."/>
            <person name="Sikorski J."/>
            <person name="Davenport K."/>
            <person name="Lucas S."/>
            <person name="Glavina Del Rio T."/>
            <person name="Tice H."/>
            <person name="Cheng J."/>
            <person name="Goodwin L."/>
            <person name="Pitluck S."/>
            <person name="Liolios K."/>
            <person name="Ivanova N."/>
            <person name="Mavromatis K."/>
            <person name="Ovchinnikova G."/>
            <person name="Pati A."/>
            <person name="Chen A."/>
            <person name="Palaniappan K."/>
            <person name="Land M."/>
            <person name="Hauser L."/>
            <person name="Chang Y."/>
            <person name="Jeffries C."/>
            <person name="Tapia R."/>
            <person name="Brettin T."/>
            <person name="Detter J."/>
            <person name="Han C."/>
            <person name="Yasawong M."/>
            <person name="Rohde M."/>
            <person name="Tindall B."/>
            <person name="Goker M."/>
            <person name="Woyke T."/>
            <person name="Bristow J."/>
            <person name="Eisen J."/>
            <person name="Markowitz V."/>
            <person name="Hugenholtz P."/>
            <person name="Kyrpides N."/>
            <person name="Klenk H."/>
            <person name="Lapidus A."/>
        </authorList>
    </citation>
    <scope>NUCLEOTIDE SEQUENCE [LARGE SCALE GENOMIC DNA]</scope>
    <source>
        <strain evidence="3">DSM 9799 / CCM 4581 / KCTC 23876 / PAT</strain>
    </source>
</reference>
<dbReference type="STRING" id="550540.Fbal_0422"/>
<name>E1SNY7_FERBD</name>
<sequence length="252" mass="26602">MAQLGRILLWLVLIYLLLCLAMTLSQRHLLYLPTPKAPASVPALRLAGPEGDLVVHPVQPGRANAVFYFGGNAEAVYRSADSLARALPGCTLYLVNYPGYGGSAGQPSEATLTAAALSAYDQLSSGHQQLAAIGRSLGSAVALSLAARRPLQRQALLTPFASLEALAYEHYPWLPASLLLWDRYDLLALAPAVTSPSLVLLAQQDRVVPLAASSPLLSALKAPTIVEVAGTHNRFDATASLAAFFHPICGAL</sequence>
<evidence type="ECO:0000313" key="3">
    <source>
        <dbReference type="Proteomes" id="UP000006683"/>
    </source>
</evidence>
<dbReference type="SUPFAM" id="SSF53474">
    <property type="entry name" value="alpha/beta-Hydrolases"/>
    <property type="match status" value="1"/>
</dbReference>
<dbReference type="PANTHER" id="PTHR12277">
    <property type="entry name" value="ALPHA/BETA HYDROLASE DOMAIN-CONTAINING PROTEIN"/>
    <property type="match status" value="1"/>
</dbReference>
<dbReference type="InterPro" id="IPR029058">
    <property type="entry name" value="AB_hydrolase_fold"/>
</dbReference>
<organism evidence="2 3">
    <name type="scientific">Ferrimonas balearica (strain DSM 9799 / CCM 4581 / KCTC 23876 / PAT)</name>
    <dbReference type="NCBI Taxonomy" id="550540"/>
    <lineage>
        <taxon>Bacteria</taxon>
        <taxon>Pseudomonadati</taxon>
        <taxon>Pseudomonadota</taxon>
        <taxon>Gammaproteobacteria</taxon>
        <taxon>Alteromonadales</taxon>
        <taxon>Ferrimonadaceae</taxon>
        <taxon>Ferrimonas</taxon>
    </lineage>
</organism>